<dbReference type="InterPro" id="IPR045430">
    <property type="entry name" value="EAD1"/>
</dbReference>
<dbReference type="InterPro" id="IPR009003">
    <property type="entry name" value="Peptidase_S1_PA"/>
</dbReference>
<dbReference type="Proteomes" id="UP000198688">
    <property type="component" value="Chromosome I"/>
</dbReference>
<evidence type="ECO:0000313" key="2">
    <source>
        <dbReference type="EMBL" id="SDT45566.1"/>
    </source>
</evidence>
<dbReference type="AlphaFoldDB" id="A0A1H2AJ50"/>
<dbReference type="EMBL" id="LT629758">
    <property type="protein sequence ID" value="SDT45566.1"/>
    <property type="molecule type" value="Genomic_DNA"/>
</dbReference>
<feature type="domain" description="Effector-associated" evidence="1">
    <location>
        <begin position="241"/>
        <end position="329"/>
    </location>
</feature>
<name>A0A1H2AJ50_9ACTN</name>
<dbReference type="Pfam" id="PF13365">
    <property type="entry name" value="Trypsin_2"/>
    <property type="match status" value="1"/>
</dbReference>
<protein>
    <submittedName>
        <fullName evidence="2">Trypsin-like peptidase domain-containing protein</fullName>
    </submittedName>
</protein>
<gene>
    <name evidence="2" type="ORF">SAMN04489716_3878</name>
</gene>
<dbReference type="Pfam" id="PF19955">
    <property type="entry name" value="EAD1"/>
    <property type="match status" value="1"/>
</dbReference>
<organism evidence="2 3">
    <name type="scientific">Actinoplanes derwentensis</name>
    <dbReference type="NCBI Taxonomy" id="113562"/>
    <lineage>
        <taxon>Bacteria</taxon>
        <taxon>Bacillati</taxon>
        <taxon>Actinomycetota</taxon>
        <taxon>Actinomycetes</taxon>
        <taxon>Micromonosporales</taxon>
        <taxon>Micromonosporaceae</taxon>
        <taxon>Actinoplanes</taxon>
    </lineage>
</organism>
<dbReference type="STRING" id="113562.SAMN04489716_3878"/>
<dbReference type="SUPFAM" id="SSF50494">
    <property type="entry name" value="Trypsin-like serine proteases"/>
    <property type="match status" value="1"/>
</dbReference>
<evidence type="ECO:0000313" key="3">
    <source>
        <dbReference type="Proteomes" id="UP000198688"/>
    </source>
</evidence>
<dbReference type="RefSeq" id="WP_157751676.1">
    <property type="nucleotide sequence ID" value="NZ_BOMJ01000112.1"/>
</dbReference>
<reference evidence="2 3" key="1">
    <citation type="submission" date="2016-10" db="EMBL/GenBank/DDBJ databases">
        <authorList>
            <person name="de Groot N.N."/>
        </authorList>
    </citation>
    <scope>NUCLEOTIDE SEQUENCE [LARGE SCALE GENOMIC DNA]</scope>
    <source>
        <strain evidence="2 3">DSM 43941</strain>
    </source>
</reference>
<evidence type="ECO:0000259" key="1">
    <source>
        <dbReference type="Pfam" id="PF19955"/>
    </source>
</evidence>
<keyword evidence="3" id="KW-1185">Reference proteome</keyword>
<accession>A0A1H2AJ50</accession>
<sequence>MSTVEWGVGRLLTPAERATWPDGVLRSAFAVGGGRVLTAWHCVRDIGGTDARIWVRLQPQASDQRFLDVPVRYLRHHAALDAALLVLDETRAAEPGLRARLDRVALPLGAEPPAYAPVRVVGFPELDPSLHAVAMTGTVESGDQLVGSHRVIRVFVAALGARFAEKPAGMSGGPLMWQVDGAERVAGYVTAYPSTADRKGALGGAVLCRHVSDLRAVFPELAASLPALATPAAEKPMPRTRMSKPDEITFRDAAIDAFRGERDLELMLSDLGLHRKDWPDRGLGPVEAWDRALHALADSAVDGGQLALLRRALDARPRNPGFRELAARYFELV</sequence>
<proteinExistence type="predicted"/>